<sequence length="211" mass="23438">MSSIHERIKAARLAKGLSMEALAPLVGVKAYQTVQQWENGSTAPSRKRLERVANVLGTTVEYLLQGIEPGQDGAHAPIPLVDAKTSAGKGELVVSYDTDKVLMFRRDWLAKNDAKPDQTVAFEVRGDSMTDLHIVDGAVVLANRRKTEPRSKRVYVLWIDGELFVKELVRREDAWWARSHNAAKAKAYPDILIDDPAARIVGRAFWCGFGL</sequence>
<protein>
    <submittedName>
        <fullName evidence="5">XRE family transcriptional regulator</fullName>
    </submittedName>
</protein>
<dbReference type="PROSITE" id="PS50943">
    <property type="entry name" value="HTH_CROC1"/>
    <property type="match status" value="1"/>
</dbReference>
<dbReference type="InterPro" id="IPR010982">
    <property type="entry name" value="Lambda_DNA-bd_dom_sf"/>
</dbReference>
<dbReference type="Gene3D" id="2.10.109.10">
    <property type="entry name" value="Umud Fragment, subunit A"/>
    <property type="match status" value="1"/>
</dbReference>
<evidence type="ECO:0000256" key="2">
    <source>
        <dbReference type="ARBA" id="ARBA00023125"/>
    </source>
</evidence>
<dbReference type="EMBL" id="CP158254">
    <property type="protein sequence ID" value="XDJ48298.1"/>
    <property type="molecule type" value="Genomic_DNA"/>
</dbReference>
<proteinExistence type="predicted"/>
<dbReference type="Pfam" id="PF00717">
    <property type="entry name" value="Peptidase_S24"/>
    <property type="match status" value="1"/>
</dbReference>
<dbReference type="SUPFAM" id="SSF47413">
    <property type="entry name" value="lambda repressor-like DNA-binding domains"/>
    <property type="match status" value="1"/>
</dbReference>
<keyword evidence="3" id="KW-0804">Transcription</keyword>
<dbReference type="AlphaFoldDB" id="A0AB39D1Z0"/>
<dbReference type="SUPFAM" id="SSF51306">
    <property type="entry name" value="LexA/Signal peptidase"/>
    <property type="match status" value="1"/>
</dbReference>
<feature type="domain" description="HTH cro/C1-type" evidence="4">
    <location>
        <begin position="8"/>
        <end position="63"/>
    </location>
</feature>
<dbReference type="CDD" id="cd00093">
    <property type="entry name" value="HTH_XRE"/>
    <property type="match status" value="1"/>
</dbReference>
<organism evidence="5">
    <name type="scientific">Castellaniella ginsengisoli</name>
    <dbReference type="NCBI Taxonomy" id="546114"/>
    <lineage>
        <taxon>Bacteria</taxon>
        <taxon>Pseudomonadati</taxon>
        <taxon>Pseudomonadota</taxon>
        <taxon>Betaproteobacteria</taxon>
        <taxon>Burkholderiales</taxon>
        <taxon>Alcaligenaceae</taxon>
        <taxon>Castellaniella</taxon>
    </lineage>
</organism>
<name>A0AB39D1Z0_9BURK</name>
<keyword evidence="1" id="KW-0805">Transcription regulation</keyword>
<accession>A0AB39D1Z0</accession>
<dbReference type="Gene3D" id="1.10.260.40">
    <property type="entry name" value="lambda repressor-like DNA-binding domains"/>
    <property type="match status" value="1"/>
</dbReference>
<evidence type="ECO:0000256" key="1">
    <source>
        <dbReference type="ARBA" id="ARBA00023015"/>
    </source>
</evidence>
<dbReference type="PANTHER" id="PTHR40661">
    <property type="match status" value="1"/>
</dbReference>
<keyword evidence="2" id="KW-0238">DNA-binding</keyword>
<evidence type="ECO:0000259" key="4">
    <source>
        <dbReference type="PROSITE" id="PS50943"/>
    </source>
</evidence>
<dbReference type="RefSeq" id="WP_368640450.1">
    <property type="nucleotide sequence ID" value="NZ_CP158254.1"/>
</dbReference>
<dbReference type="GO" id="GO:0003677">
    <property type="term" value="F:DNA binding"/>
    <property type="evidence" value="ECO:0007669"/>
    <property type="project" value="UniProtKB-KW"/>
</dbReference>
<dbReference type="InterPro" id="IPR001387">
    <property type="entry name" value="Cro/C1-type_HTH"/>
</dbReference>
<dbReference type="Pfam" id="PF01381">
    <property type="entry name" value="HTH_3"/>
    <property type="match status" value="1"/>
</dbReference>
<evidence type="ECO:0000313" key="5">
    <source>
        <dbReference type="EMBL" id="XDJ48298.1"/>
    </source>
</evidence>
<dbReference type="InterPro" id="IPR039418">
    <property type="entry name" value="LexA-like"/>
</dbReference>
<dbReference type="InterPro" id="IPR015927">
    <property type="entry name" value="Peptidase_S24_S26A/B/C"/>
</dbReference>
<gene>
    <name evidence="5" type="ORF">ABRZ04_04345</name>
</gene>
<evidence type="ECO:0000256" key="3">
    <source>
        <dbReference type="ARBA" id="ARBA00023163"/>
    </source>
</evidence>
<dbReference type="SMART" id="SM00530">
    <property type="entry name" value="HTH_XRE"/>
    <property type="match status" value="1"/>
</dbReference>
<reference evidence="5" key="1">
    <citation type="submission" date="2024-05" db="EMBL/GenBank/DDBJ databases">
        <authorList>
            <person name="Luo Y.-C."/>
            <person name="Nicholds J."/>
            <person name="Mortimer T."/>
            <person name="Maboni G."/>
        </authorList>
    </citation>
    <scope>NUCLEOTIDE SEQUENCE</scope>
    <source>
        <strain evidence="5">151836</strain>
    </source>
</reference>
<dbReference type="CDD" id="cd06529">
    <property type="entry name" value="S24_LexA-like"/>
    <property type="match status" value="1"/>
</dbReference>
<dbReference type="PANTHER" id="PTHR40661:SF3">
    <property type="entry name" value="FELS-1 PROPHAGE TRANSCRIPTIONAL REGULATOR"/>
    <property type="match status" value="1"/>
</dbReference>
<dbReference type="InterPro" id="IPR036286">
    <property type="entry name" value="LexA/Signal_pep-like_sf"/>
</dbReference>